<dbReference type="Pfam" id="PF06964">
    <property type="entry name" value="Alpha-L-AF_C"/>
    <property type="match status" value="1"/>
</dbReference>
<dbReference type="Pfam" id="PF22848">
    <property type="entry name" value="ASD1_dom"/>
    <property type="match status" value="1"/>
</dbReference>
<reference evidence="7" key="4">
    <citation type="submission" date="2019-03" db="UniProtKB">
        <authorList>
            <consortium name="EnsemblPlants"/>
        </authorList>
    </citation>
    <scope>IDENTIFICATION</scope>
</reference>
<dbReference type="GO" id="GO:0046373">
    <property type="term" value="P:L-arabinose metabolic process"/>
    <property type="evidence" value="ECO:0007669"/>
    <property type="project" value="InterPro"/>
</dbReference>
<dbReference type="EnsemblPlants" id="AET3Gv21215200.21">
    <property type="protein sequence ID" value="AET3Gv21215200.21"/>
    <property type="gene ID" value="AET3Gv21215200"/>
</dbReference>
<dbReference type="Proteomes" id="UP000015105">
    <property type="component" value="Chromosome 3D"/>
</dbReference>
<dbReference type="EnsemblPlants" id="AET3Gv21215200.24">
    <property type="protein sequence ID" value="AET3Gv21215200.24"/>
    <property type="gene ID" value="AET3Gv21215200"/>
</dbReference>
<keyword evidence="4" id="KW-0732">Signal</keyword>
<evidence type="ECO:0000313" key="8">
    <source>
        <dbReference type="Proteomes" id="UP000015105"/>
    </source>
</evidence>
<dbReference type="Gramene" id="AET3Gv21215200.9">
    <property type="protein sequence ID" value="AET3Gv21215200.9"/>
    <property type="gene ID" value="AET3Gv21215200"/>
</dbReference>
<dbReference type="SMART" id="SM00813">
    <property type="entry name" value="Alpha-L-AF_C"/>
    <property type="match status" value="1"/>
</dbReference>
<dbReference type="EC" id="3.2.1.55" evidence="3"/>
<reference evidence="7" key="5">
    <citation type="journal article" date="2021" name="G3 (Bethesda)">
        <title>Aegilops tauschii genome assembly Aet v5.0 features greater sequence contiguity and improved annotation.</title>
        <authorList>
            <person name="Wang L."/>
            <person name="Zhu T."/>
            <person name="Rodriguez J.C."/>
            <person name="Deal K.R."/>
            <person name="Dubcovsky J."/>
            <person name="McGuire P.E."/>
            <person name="Lux T."/>
            <person name="Spannagl M."/>
            <person name="Mayer K.F.X."/>
            <person name="Baldrich P."/>
            <person name="Meyers B.C."/>
            <person name="Huo N."/>
            <person name="Gu Y.Q."/>
            <person name="Zhou H."/>
            <person name="Devos K.M."/>
            <person name="Bennetzen J.L."/>
            <person name="Unver T."/>
            <person name="Budak H."/>
            <person name="Gulick P.J."/>
            <person name="Galiba G."/>
            <person name="Kalapos B."/>
            <person name="Nelson D.R."/>
            <person name="Li P."/>
            <person name="You F.M."/>
            <person name="Luo M.C."/>
            <person name="Dvorak J."/>
        </authorList>
    </citation>
    <scope>NUCLEOTIDE SEQUENCE [LARGE SCALE GENOMIC DNA]</scope>
    <source>
        <strain evidence="7">cv. AL8/78</strain>
    </source>
</reference>
<keyword evidence="8" id="KW-1185">Reference proteome</keyword>
<dbReference type="InterPro" id="IPR013780">
    <property type="entry name" value="Glyco_hydro_b"/>
</dbReference>
<reference evidence="7" key="3">
    <citation type="journal article" date="2017" name="Nature">
        <title>Genome sequence of the progenitor of the wheat D genome Aegilops tauschii.</title>
        <authorList>
            <person name="Luo M.C."/>
            <person name="Gu Y.Q."/>
            <person name="Puiu D."/>
            <person name="Wang H."/>
            <person name="Twardziok S.O."/>
            <person name="Deal K.R."/>
            <person name="Huo N."/>
            <person name="Zhu T."/>
            <person name="Wang L."/>
            <person name="Wang Y."/>
            <person name="McGuire P.E."/>
            <person name="Liu S."/>
            <person name="Long H."/>
            <person name="Ramasamy R.K."/>
            <person name="Rodriguez J.C."/>
            <person name="Van S.L."/>
            <person name="Yuan L."/>
            <person name="Wang Z."/>
            <person name="Xia Z."/>
            <person name="Xiao L."/>
            <person name="Anderson O.D."/>
            <person name="Ouyang S."/>
            <person name="Liang Y."/>
            <person name="Zimin A.V."/>
            <person name="Pertea G."/>
            <person name="Qi P."/>
            <person name="Bennetzen J.L."/>
            <person name="Dai X."/>
            <person name="Dawson M.W."/>
            <person name="Muller H.G."/>
            <person name="Kugler K."/>
            <person name="Rivarola-Duarte L."/>
            <person name="Spannagl M."/>
            <person name="Mayer K.F.X."/>
            <person name="Lu F.H."/>
            <person name="Bevan M.W."/>
            <person name="Leroy P."/>
            <person name="Li P."/>
            <person name="You F.M."/>
            <person name="Sun Q."/>
            <person name="Liu Z."/>
            <person name="Lyons E."/>
            <person name="Wicker T."/>
            <person name="Salzberg S.L."/>
            <person name="Devos K.M."/>
            <person name="Dvorak J."/>
        </authorList>
    </citation>
    <scope>NUCLEOTIDE SEQUENCE [LARGE SCALE GENOMIC DNA]</scope>
    <source>
        <strain evidence="7">cv. AL8/78</strain>
    </source>
</reference>
<dbReference type="EnsemblPlants" id="AET3Gv21215200.9">
    <property type="protein sequence ID" value="AET3Gv21215200.9"/>
    <property type="gene ID" value="AET3Gv21215200"/>
</dbReference>
<evidence type="ECO:0000313" key="7">
    <source>
        <dbReference type="EnsemblPlants" id="AET3Gv21215200.21"/>
    </source>
</evidence>
<dbReference type="GO" id="GO:0046556">
    <property type="term" value="F:alpha-L-arabinofuranosidase activity"/>
    <property type="evidence" value="ECO:0007669"/>
    <property type="project" value="UniProtKB-EC"/>
</dbReference>
<comment type="similarity">
    <text evidence="2">Belongs to the glycosyl hydrolase 51 family.</text>
</comment>
<name>A0A453GUZ4_AEGTS</name>
<dbReference type="GO" id="GO:0000272">
    <property type="term" value="P:polysaccharide catabolic process"/>
    <property type="evidence" value="ECO:0007669"/>
    <property type="project" value="UniProtKB-ARBA"/>
</dbReference>
<protein>
    <recommendedName>
        <fullName evidence="3">non-reducing end alpha-L-arabinofuranosidase</fullName>
        <ecNumber evidence="3">3.2.1.55</ecNumber>
    </recommendedName>
</protein>
<dbReference type="FunFam" id="2.60.40.1180:FF:000011">
    <property type="entry name" value="Alpha-L-arabinofuranosidase 1"/>
    <property type="match status" value="1"/>
</dbReference>
<dbReference type="Gene3D" id="2.60.40.1180">
    <property type="entry name" value="Golgi alpha-mannosidase II"/>
    <property type="match status" value="1"/>
</dbReference>
<dbReference type="STRING" id="200361.A0A453GUZ4"/>
<dbReference type="InterPro" id="IPR010720">
    <property type="entry name" value="Alpha-L-AF_C"/>
</dbReference>
<dbReference type="InterPro" id="IPR055235">
    <property type="entry name" value="ASD1_cat"/>
</dbReference>
<dbReference type="PANTHER" id="PTHR31776:SF25">
    <property type="entry name" value="NON-REDUCING END ALPHA-L-ARABINOFURANOSIDASE"/>
    <property type="match status" value="1"/>
</dbReference>
<evidence type="ECO:0000256" key="1">
    <source>
        <dbReference type="ARBA" id="ARBA00001462"/>
    </source>
</evidence>
<evidence type="ECO:0000256" key="5">
    <source>
        <dbReference type="ARBA" id="ARBA00022801"/>
    </source>
</evidence>
<dbReference type="Gene3D" id="3.20.20.80">
    <property type="entry name" value="Glycosidases"/>
    <property type="match status" value="1"/>
</dbReference>
<dbReference type="Gramene" id="AET3Gv21215200.11">
    <property type="protein sequence ID" value="AET3Gv21215200.11"/>
    <property type="gene ID" value="AET3Gv21215200"/>
</dbReference>
<reference evidence="8" key="2">
    <citation type="journal article" date="2017" name="Nat. Plants">
        <title>The Aegilops tauschii genome reveals multiple impacts of transposons.</title>
        <authorList>
            <person name="Zhao G."/>
            <person name="Zou C."/>
            <person name="Li K."/>
            <person name="Wang K."/>
            <person name="Li T."/>
            <person name="Gao L."/>
            <person name="Zhang X."/>
            <person name="Wang H."/>
            <person name="Yang Z."/>
            <person name="Liu X."/>
            <person name="Jiang W."/>
            <person name="Mao L."/>
            <person name="Kong X."/>
            <person name="Jiao Y."/>
            <person name="Jia J."/>
        </authorList>
    </citation>
    <scope>NUCLEOTIDE SEQUENCE [LARGE SCALE GENOMIC DNA]</scope>
    <source>
        <strain evidence="8">cv. AL8/78</strain>
    </source>
</reference>
<reference evidence="8" key="1">
    <citation type="journal article" date="2014" name="Science">
        <title>Ancient hybridizations among the ancestral genomes of bread wheat.</title>
        <authorList>
            <consortium name="International Wheat Genome Sequencing Consortium,"/>
            <person name="Marcussen T."/>
            <person name="Sandve S.R."/>
            <person name="Heier L."/>
            <person name="Spannagl M."/>
            <person name="Pfeifer M."/>
            <person name="Jakobsen K.S."/>
            <person name="Wulff B.B."/>
            <person name="Steuernagel B."/>
            <person name="Mayer K.F."/>
            <person name="Olsen O.A."/>
        </authorList>
    </citation>
    <scope>NUCLEOTIDE SEQUENCE [LARGE SCALE GENOMIC DNA]</scope>
    <source>
        <strain evidence="8">cv. AL8/78</strain>
    </source>
</reference>
<dbReference type="GeneID" id="109758115"/>
<dbReference type="EnsemblPlants" id="AET3Gv21215200.11">
    <property type="protein sequence ID" value="AET3Gv21215200.11"/>
    <property type="gene ID" value="AET3Gv21215200"/>
</dbReference>
<feature type="domain" description="Alpha-L-arabinofuranosidase C-terminal" evidence="6">
    <location>
        <begin position="300"/>
        <end position="488"/>
    </location>
</feature>
<dbReference type="OrthoDB" id="680276at2759"/>
<organism evidence="7 8">
    <name type="scientific">Aegilops tauschii subsp. strangulata</name>
    <name type="common">Goatgrass</name>
    <dbReference type="NCBI Taxonomy" id="200361"/>
    <lineage>
        <taxon>Eukaryota</taxon>
        <taxon>Viridiplantae</taxon>
        <taxon>Streptophyta</taxon>
        <taxon>Embryophyta</taxon>
        <taxon>Tracheophyta</taxon>
        <taxon>Spermatophyta</taxon>
        <taxon>Magnoliopsida</taxon>
        <taxon>Liliopsida</taxon>
        <taxon>Poales</taxon>
        <taxon>Poaceae</taxon>
        <taxon>BOP clade</taxon>
        <taxon>Pooideae</taxon>
        <taxon>Triticodae</taxon>
        <taxon>Triticeae</taxon>
        <taxon>Triticinae</taxon>
        <taxon>Aegilops</taxon>
    </lineage>
</organism>
<evidence type="ECO:0000256" key="2">
    <source>
        <dbReference type="ARBA" id="ARBA00007186"/>
    </source>
</evidence>
<evidence type="ECO:0000256" key="4">
    <source>
        <dbReference type="ARBA" id="ARBA00022729"/>
    </source>
</evidence>
<dbReference type="Gramene" id="AET3Gv21215200.24">
    <property type="protein sequence ID" value="AET3Gv21215200.24"/>
    <property type="gene ID" value="AET3Gv21215200"/>
</dbReference>
<dbReference type="InterPro" id="IPR051563">
    <property type="entry name" value="Glycosyl_Hydrolase_51"/>
</dbReference>
<dbReference type="OMA" id="YREHYLE"/>
<keyword evidence="5" id="KW-0378">Hydrolase</keyword>
<dbReference type="Gramene" id="AET3Gv21215200.21">
    <property type="protein sequence ID" value="AET3Gv21215200.21"/>
    <property type="gene ID" value="AET3Gv21215200"/>
</dbReference>
<comment type="catalytic activity">
    <reaction evidence="1">
        <text>Hydrolysis of terminal non-reducing alpha-L-arabinofuranoside residues in alpha-L-arabinosides.</text>
        <dbReference type="EC" id="3.2.1.55"/>
    </reaction>
</comment>
<dbReference type="AlphaFoldDB" id="A0A453GUZ4"/>
<evidence type="ECO:0000259" key="6">
    <source>
        <dbReference type="SMART" id="SM00813"/>
    </source>
</evidence>
<dbReference type="InterPro" id="IPR017853">
    <property type="entry name" value="GH"/>
</dbReference>
<dbReference type="SUPFAM" id="SSF51445">
    <property type="entry name" value="(Trans)glycosidases"/>
    <property type="match status" value="1"/>
</dbReference>
<accession>A0A453GUZ4</accession>
<dbReference type="EnsemblPlants" id="AET3Gv21215200.8">
    <property type="protein sequence ID" value="AET3Gv21215200.8"/>
    <property type="gene ID" value="AET3Gv21215200"/>
</dbReference>
<dbReference type="EnsemblPlants" id="AET3Gv21215200.4">
    <property type="protein sequence ID" value="AET3Gv21215200.4"/>
    <property type="gene ID" value="AET3Gv21215200"/>
</dbReference>
<dbReference type="KEGG" id="ats:109758115"/>
<sequence>MYLRSPEHLNFTASLTCSNGSQIVASASIQLTGLSNWTKIELQLLAQGTCRSSRLELTTLNRGIIWLDQVSLMPSDTHKGHGFRKELISMLLDLRPRFLRFPGGCFVEGEWLINAFRWKEIIGPWEQRPGHFGDVWHYWTDDGLGYYEFLQLAEDLDATPIWVVNIGISHHDKINISDIAPLVEDILDSLEFAKGSAESKWGSVRASMGHPEPFLVKYVALGNEDCVFSFYREHYLEFYTAIKEAYPDIQIISNCVGSRVRLDHPADLYDFHIYKNSTWVFLNKTMFDNVPRTGPKVFVSEYAVVEEKPGDGGNGNLVASLAEAAFLTGLEKNSDIVQMASYAPLFVNDNDRTWMPDAIVFNSWQQYGTPSYWMQTFFRESSGALIHPITINSSYSQQLAASAVTWQDSKISFLRVKIVNFGPVAVNLTISASGLEASVNSARSTVTVLTSSNPLDGNSFSRPKKVAPVMSELPNAAEEMQALLVPYSLTSFDLALDV</sequence>
<proteinExistence type="inferred from homology"/>
<dbReference type="Gramene" id="AET3Gv21215200.8">
    <property type="protein sequence ID" value="AET3Gv21215200.8"/>
    <property type="gene ID" value="AET3Gv21215200"/>
</dbReference>
<dbReference type="Gramene" id="AET3Gv21215200.4">
    <property type="protein sequence ID" value="AET3Gv21215200.4"/>
    <property type="gene ID" value="AET3Gv21215200"/>
</dbReference>
<dbReference type="PANTHER" id="PTHR31776">
    <property type="entry name" value="ALPHA-L-ARABINOFURANOSIDASE 1"/>
    <property type="match status" value="1"/>
</dbReference>
<dbReference type="RefSeq" id="XP_020172548.1">
    <property type="nucleotide sequence ID" value="XM_020316959.3"/>
</dbReference>
<dbReference type="FunFam" id="3.20.20.80:FF:000025">
    <property type="entry name" value="Alpha-L-arabinofuranosidase 1"/>
    <property type="match status" value="1"/>
</dbReference>
<evidence type="ECO:0000256" key="3">
    <source>
        <dbReference type="ARBA" id="ARBA00012670"/>
    </source>
</evidence>